<keyword evidence="2" id="KW-1003">Cell membrane</keyword>
<evidence type="ECO:0000256" key="3">
    <source>
        <dbReference type="ARBA" id="ARBA00022692"/>
    </source>
</evidence>
<feature type="transmembrane region" description="Helical" evidence="6">
    <location>
        <begin position="415"/>
        <end position="434"/>
    </location>
</feature>
<feature type="transmembrane region" description="Helical" evidence="6">
    <location>
        <begin position="247"/>
        <end position="266"/>
    </location>
</feature>
<proteinExistence type="predicted"/>
<dbReference type="EMBL" id="VTEH01000029">
    <property type="protein sequence ID" value="TYR72627.1"/>
    <property type="molecule type" value="Genomic_DNA"/>
</dbReference>
<evidence type="ECO:0000313" key="8">
    <source>
        <dbReference type="Proteomes" id="UP000323317"/>
    </source>
</evidence>
<name>A0A5D4K5H6_9BACI</name>
<gene>
    <name evidence="7" type="ORF">FZC79_22105</name>
</gene>
<feature type="transmembrane region" description="Helical" evidence="6">
    <location>
        <begin position="7"/>
        <end position="31"/>
    </location>
</feature>
<dbReference type="AlphaFoldDB" id="A0A5D4K5H6"/>
<dbReference type="GO" id="GO:0005886">
    <property type="term" value="C:plasma membrane"/>
    <property type="evidence" value="ECO:0007669"/>
    <property type="project" value="UniProtKB-SubCell"/>
</dbReference>
<dbReference type="RefSeq" id="WP_148948821.1">
    <property type="nucleotide sequence ID" value="NZ_VTEH01000029.1"/>
</dbReference>
<feature type="transmembrane region" description="Helical" evidence="6">
    <location>
        <begin position="141"/>
        <end position="162"/>
    </location>
</feature>
<feature type="transmembrane region" description="Helical" evidence="6">
    <location>
        <begin position="209"/>
        <end position="227"/>
    </location>
</feature>
<feature type="transmembrane region" description="Helical" evidence="6">
    <location>
        <begin position="112"/>
        <end position="134"/>
    </location>
</feature>
<feature type="transmembrane region" description="Helical" evidence="6">
    <location>
        <begin position="168"/>
        <end position="189"/>
    </location>
</feature>
<sequence>MSNKSKSIILLISKSFGLIINMISIMIIARFLSVSNYGEYRQIITVVGILVSIFSVGLPSSALYFLSGKEKDKYLPNLMFSLLLLSGAFIILSYPIMVLFNTIFSTDMFTDSYFLIAVIISLSFIVSIIENLFISYNKFKFIVIVTILPNLVFMGFILYCYFYNENLFLILLSLLIRELLKVSILLYFIYKQKLDLQSLKPSRVKEVMYFGIPLGLSTIIASLNINIDKLVVGRFMDNEAFAIISNGSYEIPILGLIGVSLFNILVPNLKSKLDTNNFSEVIELWKRTGKVMITVVVPITIGTIVFAKEVILILFSEKYLNAVFLFQIYQINALSRIYIYGSFFLAAGKSKVYTLNSIIHLTNNLVLNCLLIIPFGLVGVAIATVISNVIQIILQNFQIAKIVNSRPSALFPYKSFLKANLISIILFVLPYYIYTNIFGVNTIVGLILMMFLIIIAIIILNYTITREILDYILSFYKKLRTKN</sequence>
<keyword evidence="3 6" id="KW-0812">Transmembrane</keyword>
<dbReference type="InterPro" id="IPR002797">
    <property type="entry name" value="Polysacc_synth"/>
</dbReference>
<accession>A0A5D4K5H6</accession>
<evidence type="ECO:0000256" key="4">
    <source>
        <dbReference type="ARBA" id="ARBA00022989"/>
    </source>
</evidence>
<evidence type="ECO:0000256" key="2">
    <source>
        <dbReference type="ARBA" id="ARBA00022475"/>
    </source>
</evidence>
<feature type="transmembrane region" description="Helical" evidence="6">
    <location>
        <begin position="43"/>
        <end position="66"/>
    </location>
</feature>
<dbReference type="PANTHER" id="PTHR30250:SF11">
    <property type="entry name" value="O-ANTIGEN TRANSPORTER-RELATED"/>
    <property type="match status" value="1"/>
</dbReference>
<feature type="transmembrane region" description="Helical" evidence="6">
    <location>
        <begin position="365"/>
        <end position="394"/>
    </location>
</feature>
<evidence type="ECO:0000313" key="7">
    <source>
        <dbReference type="EMBL" id="TYR72627.1"/>
    </source>
</evidence>
<organism evidence="7 8">
    <name type="scientific">Rossellomorea vietnamensis</name>
    <dbReference type="NCBI Taxonomy" id="218284"/>
    <lineage>
        <taxon>Bacteria</taxon>
        <taxon>Bacillati</taxon>
        <taxon>Bacillota</taxon>
        <taxon>Bacilli</taxon>
        <taxon>Bacillales</taxon>
        <taxon>Bacillaceae</taxon>
        <taxon>Rossellomorea</taxon>
    </lineage>
</organism>
<dbReference type="PANTHER" id="PTHR30250">
    <property type="entry name" value="PST FAMILY PREDICTED COLANIC ACID TRANSPORTER"/>
    <property type="match status" value="1"/>
</dbReference>
<dbReference type="Proteomes" id="UP000323317">
    <property type="component" value="Unassembled WGS sequence"/>
</dbReference>
<comment type="subcellular location">
    <subcellularLocation>
        <location evidence="1">Cell membrane</location>
        <topology evidence="1">Multi-pass membrane protein</topology>
    </subcellularLocation>
</comment>
<protein>
    <submittedName>
        <fullName evidence="7">Oligosaccharide flippase family protein</fullName>
    </submittedName>
</protein>
<reference evidence="7 8" key="1">
    <citation type="submission" date="2019-08" db="EMBL/GenBank/DDBJ databases">
        <title>Bacillus genomes from the desert of Cuatro Cienegas, Coahuila.</title>
        <authorList>
            <person name="Olmedo-Alvarez G."/>
        </authorList>
    </citation>
    <scope>NUCLEOTIDE SEQUENCE [LARGE SCALE GENOMIC DNA]</scope>
    <source>
        <strain evidence="7 8">CH40_1T</strain>
    </source>
</reference>
<evidence type="ECO:0000256" key="1">
    <source>
        <dbReference type="ARBA" id="ARBA00004651"/>
    </source>
</evidence>
<comment type="caution">
    <text evidence="7">The sequence shown here is derived from an EMBL/GenBank/DDBJ whole genome shotgun (WGS) entry which is preliminary data.</text>
</comment>
<feature type="transmembrane region" description="Helical" evidence="6">
    <location>
        <begin position="291"/>
        <end position="315"/>
    </location>
</feature>
<keyword evidence="5 6" id="KW-0472">Membrane</keyword>
<evidence type="ECO:0000256" key="6">
    <source>
        <dbReference type="SAM" id="Phobius"/>
    </source>
</evidence>
<evidence type="ECO:0000256" key="5">
    <source>
        <dbReference type="ARBA" id="ARBA00023136"/>
    </source>
</evidence>
<keyword evidence="4 6" id="KW-1133">Transmembrane helix</keyword>
<dbReference type="Pfam" id="PF01943">
    <property type="entry name" value="Polysacc_synt"/>
    <property type="match status" value="1"/>
</dbReference>
<dbReference type="InterPro" id="IPR050833">
    <property type="entry name" value="Poly_Biosynth_Transport"/>
</dbReference>
<feature type="transmembrane region" description="Helical" evidence="6">
    <location>
        <begin position="440"/>
        <end position="464"/>
    </location>
</feature>
<feature type="transmembrane region" description="Helical" evidence="6">
    <location>
        <begin position="78"/>
        <end position="100"/>
    </location>
</feature>